<name>A0A166BHM0_9AGAM</name>
<evidence type="ECO:0000313" key="1">
    <source>
        <dbReference type="EMBL" id="KZP12655.1"/>
    </source>
</evidence>
<dbReference type="EMBL" id="KV417644">
    <property type="protein sequence ID" value="KZP12655.1"/>
    <property type="molecule type" value="Genomic_DNA"/>
</dbReference>
<organism evidence="1 2">
    <name type="scientific">Athelia psychrophila</name>
    <dbReference type="NCBI Taxonomy" id="1759441"/>
    <lineage>
        <taxon>Eukaryota</taxon>
        <taxon>Fungi</taxon>
        <taxon>Dikarya</taxon>
        <taxon>Basidiomycota</taxon>
        <taxon>Agaricomycotina</taxon>
        <taxon>Agaricomycetes</taxon>
        <taxon>Agaricomycetidae</taxon>
        <taxon>Atheliales</taxon>
        <taxon>Atheliaceae</taxon>
        <taxon>Athelia</taxon>
    </lineage>
</organism>
<evidence type="ECO:0000313" key="2">
    <source>
        <dbReference type="Proteomes" id="UP000076532"/>
    </source>
</evidence>
<dbReference type="Proteomes" id="UP000076532">
    <property type="component" value="Unassembled WGS sequence"/>
</dbReference>
<keyword evidence="2" id="KW-1185">Reference proteome</keyword>
<dbReference type="AlphaFoldDB" id="A0A166BHM0"/>
<gene>
    <name evidence="1" type="ORF">FIBSPDRAFT_870036</name>
</gene>
<proteinExistence type="predicted"/>
<reference evidence="1 2" key="1">
    <citation type="journal article" date="2016" name="Mol. Biol. Evol.">
        <title>Comparative Genomics of Early-Diverging Mushroom-Forming Fungi Provides Insights into the Origins of Lignocellulose Decay Capabilities.</title>
        <authorList>
            <person name="Nagy L.G."/>
            <person name="Riley R."/>
            <person name="Tritt A."/>
            <person name="Adam C."/>
            <person name="Daum C."/>
            <person name="Floudas D."/>
            <person name="Sun H."/>
            <person name="Yadav J.S."/>
            <person name="Pangilinan J."/>
            <person name="Larsson K.H."/>
            <person name="Matsuura K."/>
            <person name="Barry K."/>
            <person name="Labutti K."/>
            <person name="Kuo R."/>
            <person name="Ohm R.A."/>
            <person name="Bhattacharya S.S."/>
            <person name="Shirouzu T."/>
            <person name="Yoshinaga Y."/>
            <person name="Martin F.M."/>
            <person name="Grigoriev I.V."/>
            <person name="Hibbett D.S."/>
        </authorList>
    </citation>
    <scope>NUCLEOTIDE SEQUENCE [LARGE SCALE GENOMIC DNA]</scope>
    <source>
        <strain evidence="1 2">CBS 109695</strain>
    </source>
</reference>
<protein>
    <submittedName>
        <fullName evidence="1">Uncharacterized protein</fullName>
    </submittedName>
</protein>
<sequence>MLRSQIALTRYTNATPLAWSNFNRTFDIIDMQYETASVVLRAMSVKTVTASTEDVVHCIRAGMILAGGETGLMAEPYLVEIDIDVDVND</sequence>
<accession>A0A166BHM0</accession>